<dbReference type="EMBL" id="MG387191">
    <property type="protein sequence ID" value="AVR65037.1"/>
    <property type="molecule type" value="Genomic_DNA"/>
</dbReference>
<accession>A0A2R4AK46</accession>
<geneLocation type="plasmid" evidence="1">
    <name>pTEM-2262</name>
</geneLocation>
<protein>
    <submittedName>
        <fullName evidence="1">Uncharacterized protein</fullName>
    </submittedName>
</protein>
<reference evidence="1" key="1">
    <citation type="submission" date="2018-10" db="EMBL/GenBank/DDBJ databases">
        <title>Complete Sequence of plasmid pTEM-2262.</title>
        <authorList>
            <person name="Li M."/>
            <person name="Li F."/>
            <person name="Pei G."/>
            <person name="Tong Y."/>
        </authorList>
    </citation>
    <scope>NUCLEOTIDE SEQUENCE</scope>
    <source>
        <strain evidence="1">2262</strain>
        <plasmid evidence="1">pTEM-2262</plasmid>
    </source>
</reference>
<dbReference type="AlphaFoldDB" id="A0A2R4AK46"/>
<name>A0A2R4AK46_CITFR</name>
<sequence>MVSHLTAGFTGGFFFRLKPALATRKIGENHKERAYGSECSKEKRQTFSGG</sequence>
<proteinExistence type="predicted"/>
<keyword evidence="1" id="KW-0614">Plasmid</keyword>
<organism evidence="1">
    <name type="scientific">Citrobacter freundii</name>
    <dbReference type="NCBI Taxonomy" id="546"/>
    <lineage>
        <taxon>Bacteria</taxon>
        <taxon>Pseudomonadati</taxon>
        <taxon>Pseudomonadota</taxon>
        <taxon>Gammaproteobacteria</taxon>
        <taxon>Enterobacterales</taxon>
        <taxon>Enterobacteriaceae</taxon>
        <taxon>Citrobacter</taxon>
        <taxon>Citrobacter freundii complex</taxon>
    </lineage>
</organism>
<evidence type="ECO:0000313" key="1">
    <source>
        <dbReference type="EMBL" id="AVR65037.1"/>
    </source>
</evidence>